<evidence type="ECO:0000313" key="3">
    <source>
        <dbReference type="Proteomes" id="UP000532936"/>
    </source>
</evidence>
<gene>
    <name evidence="2" type="ORF">GGR11_001530</name>
</gene>
<sequence length="168" mass="18841">MKLFAIYIGGKHPGANIEVHDMRFVVAPSIEETYDALRAQWWGRPGSLHIDCWSEISQADGYEVSLQPTPFPGDARLYYVNLGGYDGIDFAEKHRNVFVVADTLAQAKTRAIKRAKGWDAPHRDEMFEAEQAFALDETAAAERLYIHLTPSLLTGDAPFTCHYTPLRG</sequence>
<organism evidence="2 3">
    <name type="scientific">Brevundimonas mediterranea</name>
    <dbReference type="NCBI Taxonomy" id="74329"/>
    <lineage>
        <taxon>Bacteria</taxon>
        <taxon>Pseudomonadati</taxon>
        <taxon>Pseudomonadota</taxon>
        <taxon>Alphaproteobacteria</taxon>
        <taxon>Caulobacterales</taxon>
        <taxon>Caulobacteraceae</taxon>
        <taxon>Brevundimonas</taxon>
    </lineage>
</organism>
<dbReference type="Proteomes" id="UP000532936">
    <property type="component" value="Unassembled WGS sequence"/>
</dbReference>
<dbReference type="AlphaFoldDB" id="A0A7W6A4B2"/>
<reference evidence="2 3" key="1">
    <citation type="submission" date="2020-08" db="EMBL/GenBank/DDBJ databases">
        <title>Genomic Encyclopedia of Type Strains, Phase IV (KMG-IV): sequencing the most valuable type-strain genomes for metagenomic binning, comparative biology and taxonomic classification.</title>
        <authorList>
            <person name="Goeker M."/>
        </authorList>
    </citation>
    <scope>NUCLEOTIDE SEQUENCE [LARGE SCALE GENOMIC DNA]</scope>
    <source>
        <strain evidence="2 3">DSM 14878</strain>
    </source>
</reference>
<name>A0A7W6A4B2_9CAUL</name>
<dbReference type="Gene3D" id="3.10.20.10">
    <property type="match status" value="2"/>
</dbReference>
<comment type="caution">
    <text evidence="2">The sequence shown here is derived from an EMBL/GenBank/DDBJ whole genome shotgun (WGS) entry which is preliminary data.</text>
</comment>
<evidence type="ECO:0000259" key="1">
    <source>
        <dbReference type="Pfam" id="PF07566"/>
    </source>
</evidence>
<dbReference type="EMBL" id="JACIDA010000001">
    <property type="protein sequence ID" value="MBB3872016.1"/>
    <property type="molecule type" value="Genomic_DNA"/>
</dbReference>
<dbReference type="RefSeq" id="WP_183196127.1">
    <property type="nucleotide sequence ID" value="NZ_JACIDA010000001.1"/>
</dbReference>
<feature type="domain" description="DUF1543" evidence="1">
    <location>
        <begin position="15"/>
        <end position="66"/>
    </location>
</feature>
<protein>
    <recommendedName>
        <fullName evidence="1">DUF1543 domain-containing protein</fullName>
    </recommendedName>
</protein>
<proteinExistence type="predicted"/>
<evidence type="ECO:0000313" key="2">
    <source>
        <dbReference type="EMBL" id="MBB3872016.1"/>
    </source>
</evidence>
<accession>A0A7W6A4B2</accession>
<dbReference type="Pfam" id="PF07566">
    <property type="entry name" value="DUF1543"/>
    <property type="match status" value="1"/>
</dbReference>
<dbReference type="InterPro" id="IPR011440">
    <property type="entry name" value="DUF1543"/>
</dbReference>